<dbReference type="InterPro" id="IPR004875">
    <property type="entry name" value="DDE_SF_endonuclease_dom"/>
</dbReference>
<dbReference type="OrthoDB" id="4844240at2759"/>
<dbReference type="Proteomes" id="UP000276215">
    <property type="component" value="Unassembled WGS sequence"/>
</dbReference>
<proteinExistence type="predicted"/>
<organism evidence="2 3">
    <name type="scientific">Choiromyces venosus 120613-1</name>
    <dbReference type="NCBI Taxonomy" id="1336337"/>
    <lineage>
        <taxon>Eukaryota</taxon>
        <taxon>Fungi</taxon>
        <taxon>Dikarya</taxon>
        <taxon>Ascomycota</taxon>
        <taxon>Pezizomycotina</taxon>
        <taxon>Pezizomycetes</taxon>
        <taxon>Pezizales</taxon>
        <taxon>Tuberaceae</taxon>
        <taxon>Choiromyces</taxon>
    </lineage>
</organism>
<dbReference type="AlphaFoldDB" id="A0A3N4JQ58"/>
<dbReference type="EMBL" id="ML120380">
    <property type="protein sequence ID" value="RPB00446.1"/>
    <property type="molecule type" value="Genomic_DNA"/>
</dbReference>
<reference evidence="2 3" key="1">
    <citation type="journal article" date="2018" name="Nat. Ecol. Evol.">
        <title>Pezizomycetes genomes reveal the molecular basis of ectomycorrhizal truffle lifestyle.</title>
        <authorList>
            <person name="Murat C."/>
            <person name="Payen T."/>
            <person name="Noel B."/>
            <person name="Kuo A."/>
            <person name="Morin E."/>
            <person name="Chen J."/>
            <person name="Kohler A."/>
            <person name="Krizsan K."/>
            <person name="Balestrini R."/>
            <person name="Da Silva C."/>
            <person name="Montanini B."/>
            <person name="Hainaut M."/>
            <person name="Levati E."/>
            <person name="Barry K.W."/>
            <person name="Belfiori B."/>
            <person name="Cichocki N."/>
            <person name="Clum A."/>
            <person name="Dockter R.B."/>
            <person name="Fauchery L."/>
            <person name="Guy J."/>
            <person name="Iotti M."/>
            <person name="Le Tacon F."/>
            <person name="Lindquist E.A."/>
            <person name="Lipzen A."/>
            <person name="Malagnac F."/>
            <person name="Mello A."/>
            <person name="Molinier V."/>
            <person name="Miyauchi S."/>
            <person name="Poulain J."/>
            <person name="Riccioni C."/>
            <person name="Rubini A."/>
            <person name="Sitrit Y."/>
            <person name="Splivallo R."/>
            <person name="Traeger S."/>
            <person name="Wang M."/>
            <person name="Zifcakova L."/>
            <person name="Wipf D."/>
            <person name="Zambonelli A."/>
            <person name="Paolocci F."/>
            <person name="Nowrousian M."/>
            <person name="Ottonello S."/>
            <person name="Baldrian P."/>
            <person name="Spatafora J.W."/>
            <person name="Henrissat B."/>
            <person name="Nagy L.G."/>
            <person name="Aury J.M."/>
            <person name="Wincker P."/>
            <person name="Grigoriev I.V."/>
            <person name="Bonfante P."/>
            <person name="Martin F.M."/>
        </authorList>
    </citation>
    <scope>NUCLEOTIDE SEQUENCE [LARGE SCALE GENOMIC DNA]</scope>
    <source>
        <strain evidence="2 3">120613-1</strain>
    </source>
</reference>
<dbReference type="GO" id="GO:0003676">
    <property type="term" value="F:nucleic acid binding"/>
    <property type="evidence" value="ECO:0007669"/>
    <property type="project" value="InterPro"/>
</dbReference>
<evidence type="ECO:0000259" key="1">
    <source>
        <dbReference type="Pfam" id="PF03184"/>
    </source>
</evidence>
<dbReference type="Pfam" id="PF03184">
    <property type="entry name" value="DDE_1"/>
    <property type="match status" value="1"/>
</dbReference>
<evidence type="ECO:0000313" key="2">
    <source>
        <dbReference type="EMBL" id="RPB00446.1"/>
    </source>
</evidence>
<feature type="domain" description="DDE-1" evidence="1">
    <location>
        <begin position="3"/>
        <end position="91"/>
    </location>
</feature>
<keyword evidence="3" id="KW-1185">Reference proteome</keyword>
<accession>A0A3N4JQ58</accession>
<gene>
    <name evidence="2" type="ORF">L873DRAFT_1680667</name>
</gene>
<feature type="non-terminal residue" evidence="2">
    <location>
        <position position="1"/>
    </location>
</feature>
<name>A0A3N4JQ58_9PEZI</name>
<evidence type="ECO:0000313" key="3">
    <source>
        <dbReference type="Proteomes" id="UP000276215"/>
    </source>
</evidence>
<sequence length="102" mass="11537">GTQEMVTIVEGICANGRSLSPMLIYKAHSTKVAWIDKNAPPDVIIVHSPNGWTDNTKGLGYLKSHFEPGSPSAAKVEGKRRMIIFDRYESYIFWDFLKYCIE</sequence>
<protein>
    <recommendedName>
        <fullName evidence="1">DDE-1 domain-containing protein</fullName>
    </recommendedName>
</protein>